<name>A0A9W7SYV0_9PEZI</name>
<protein>
    <submittedName>
        <fullName evidence="1">Uncharacterized protein</fullName>
    </submittedName>
</protein>
<dbReference type="EMBL" id="RIBY02000469">
    <property type="protein sequence ID" value="KAH9842095.1"/>
    <property type="molecule type" value="Genomic_DNA"/>
</dbReference>
<gene>
    <name evidence="1" type="ORF">Tdes44962_MAKER07699</name>
</gene>
<keyword evidence="2" id="KW-1185">Reference proteome</keyword>
<evidence type="ECO:0000313" key="1">
    <source>
        <dbReference type="EMBL" id="KAH9842095.1"/>
    </source>
</evidence>
<organism evidence="1 2">
    <name type="scientific">Teratosphaeria destructans</name>
    <dbReference type="NCBI Taxonomy" id="418781"/>
    <lineage>
        <taxon>Eukaryota</taxon>
        <taxon>Fungi</taxon>
        <taxon>Dikarya</taxon>
        <taxon>Ascomycota</taxon>
        <taxon>Pezizomycotina</taxon>
        <taxon>Dothideomycetes</taxon>
        <taxon>Dothideomycetidae</taxon>
        <taxon>Mycosphaerellales</taxon>
        <taxon>Teratosphaeriaceae</taxon>
        <taxon>Teratosphaeria</taxon>
    </lineage>
</organism>
<evidence type="ECO:0000313" key="2">
    <source>
        <dbReference type="Proteomes" id="UP001138500"/>
    </source>
</evidence>
<sequence>MPHQSNNIQITYSLGLTASVNSSAPCSAAASADFEKSLLSLVAYIAALPVRPNAPTTPKALMIPDMFDGKLDSCGGVRSVVICVAMQAGSRNFCCGY</sequence>
<proteinExistence type="predicted"/>
<comment type="caution">
    <text evidence="1">The sequence shown here is derived from an EMBL/GenBank/DDBJ whole genome shotgun (WGS) entry which is preliminary data.</text>
</comment>
<dbReference type="AlphaFoldDB" id="A0A9W7SYV0"/>
<reference evidence="1 2" key="2">
    <citation type="journal article" date="2021" name="Curr. Genet.">
        <title>Genetic response to nitrogen starvation in the aggressive Eucalyptus foliar pathogen Teratosphaeria destructans.</title>
        <authorList>
            <person name="Havenga M."/>
            <person name="Wingfield B.D."/>
            <person name="Wingfield M.J."/>
            <person name="Dreyer L.L."/>
            <person name="Roets F."/>
            <person name="Aylward J."/>
        </authorList>
    </citation>
    <scope>NUCLEOTIDE SEQUENCE [LARGE SCALE GENOMIC DNA]</scope>
    <source>
        <strain evidence="1">CMW44962</strain>
    </source>
</reference>
<accession>A0A9W7SYV0</accession>
<reference evidence="1 2" key="1">
    <citation type="journal article" date="2018" name="IMA Fungus">
        <title>IMA Genome-F 10: Nine draft genome sequences of Claviceps purpurea s.lat., including C. arundinis, C. humidiphila, and C. cf. spartinae, pseudomolecules for the pitch canker pathogen Fusarium circinatum, draft genome of Davidsoniella eucalypti, Grosmannia galeiformis, Quambalaria eucalypti, and Teratosphaeria destructans.</title>
        <authorList>
            <person name="Wingfield B.D."/>
            <person name="Liu M."/>
            <person name="Nguyen H.D."/>
            <person name="Lane F.A."/>
            <person name="Morgan S.W."/>
            <person name="De Vos L."/>
            <person name="Wilken P.M."/>
            <person name="Duong T.A."/>
            <person name="Aylward J."/>
            <person name="Coetzee M.P."/>
            <person name="Dadej K."/>
            <person name="De Beer Z.W."/>
            <person name="Findlay W."/>
            <person name="Havenga M."/>
            <person name="Kolarik M."/>
            <person name="Menzies J.G."/>
            <person name="Naidoo K."/>
            <person name="Pochopski O."/>
            <person name="Shoukouhi P."/>
            <person name="Santana Q.C."/>
            <person name="Seifert K.A."/>
            <person name="Soal N."/>
            <person name="Steenkamp E.T."/>
            <person name="Tatham C.T."/>
            <person name="van der Nest M.A."/>
            <person name="Wingfield M.J."/>
        </authorList>
    </citation>
    <scope>NUCLEOTIDE SEQUENCE [LARGE SCALE GENOMIC DNA]</scope>
    <source>
        <strain evidence="1">CMW44962</strain>
    </source>
</reference>
<dbReference type="Proteomes" id="UP001138500">
    <property type="component" value="Unassembled WGS sequence"/>
</dbReference>